<reference evidence="1 2" key="1">
    <citation type="submission" date="2019-12" db="EMBL/GenBank/DDBJ databases">
        <title>Roseobacter cerasinus sp. nov., isolated from seawater around aquaculture.</title>
        <authorList>
            <person name="Muramatsu S."/>
            <person name="Takabe Y."/>
            <person name="Mori K."/>
            <person name="Takaichi S."/>
            <person name="Hanada S."/>
        </authorList>
    </citation>
    <scope>NUCLEOTIDE SEQUENCE [LARGE SCALE GENOMIC DNA]</scope>
    <source>
        <strain evidence="1 2">AI77</strain>
    </source>
</reference>
<dbReference type="SUPFAM" id="SSF52540">
    <property type="entry name" value="P-loop containing nucleoside triphosphate hydrolases"/>
    <property type="match status" value="1"/>
</dbReference>
<evidence type="ECO:0008006" key="3">
    <source>
        <dbReference type="Google" id="ProtNLM"/>
    </source>
</evidence>
<dbReference type="PANTHER" id="PTHR37816:SF3">
    <property type="entry name" value="MODULATES DNA TOPOLOGY"/>
    <property type="match status" value="1"/>
</dbReference>
<dbReference type="PANTHER" id="PTHR37816">
    <property type="entry name" value="YALI0E33011P"/>
    <property type="match status" value="1"/>
</dbReference>
<name>A0A640VQK7_9RHOB</name>
<accession>A0A640VQK7</accession>
<evidence type="ECO:0000313" key="1">
    <source>
        <dbReference type="EMBL" id="GFE48496.1"/>
    </source>
</evidence>
<dbReference type="EMBL" id="BLIV01000001">
    <property type="protein sequence ID" value="GFE48496.1"/>
    <property type="molecule type" value="Genomic_DNA"/>
</dbReference>
<organism evidence="1 2">
    <name type="scientific">Roseobacter cerasinus</name>
    <dbReference type="NCBI Taxonomy" id="2602289"/>
    <lineage>
        <taxon>Bacteria</taxon>
        <taxon>Pseudomonadati</taxon>
        <taxon>Pseudomonadota</taxon>
        <taxon>Alphaproteobacteria</taxon>
        <taxon>Rhodobacterales</taxon>
        <taxon>Roseobacteraceae</taxon>
        <taxon>Roseobacter</taxon>
    </lineage>
</organism>
<evidence type="ECO:0000313" key="2">
    <source>
        <dbReference type="Proteomes" id="UP000436522"/>
    </source>
</evidence>
<proteinExistence type="predicted"/>
<dbReference type="Gene3D" id="3.40.50.300">
    <property type="entry name" value="P-loop containing nucleotide triphosphate hydrolases"/>
    <property type="match status" value="1"/>
</dbReference>
<gene>
    <name evidence="1" type="ORF">So717_02490</name>
</gene>
<dbReference type="AlphaFoldDB" id="A0A640VQK7"/>
<sequence>MKRVMIVGGPGSGKSTLARFMGERTGLPVHHMDHLHWMPGWAERPRAEKLAMAQAIECSDAWIFEGGLSATYDHRAACADTLIWLDLPVFLRLWRVTARMYRYYGQTRPDMAAGCVEKLHGETFEFYHYIWRTRRSNPARLQGLMARHPHLDCHHLTSRSQVAIFMQDLEAHGASSSPN</sequence>
<dbReference type="Proteomes" id="UP000436522">
    <property type="component" value="Unassembled WGS sequence"/>
</dbReference>
<dbReference type="InterPro" id="IPR052922">
    <property type="entry name" value="Cytidylate_Kinase-2"/>
</dbReference>
<protein>
    <recommendedName>
        <fullName evidence="3">DNA topology modulation protein FlaR</fullName>
    </recommendedName>
</protein>
<comment type="caution">
    <text evidence="1">The sequence shown here is derived from an EMBL/GenBank/DDBJ whole genome shotgun (WGS) entry which is preliminary data.</text>
</comment>
<dbReference type="RefSeq" id="WP_159974396.1">
    <property type="nucleotide sequence ID" value="NZ_BLIV01000001.1"/>
</dbReference>
<dbReference type="InterPro" id="IPR027417">
    <property type="entry name" value="P-loop_NTPase"/>
</dbReference>
<keyword evidence="2" id="KW-1185">Reference proteome</keyword>
<dbReference type="OrthoDB" id="7210594at2"/>